<feature type="transmembrane region" description="Helical" evidence="2">
    <location>
        <begin position="188"/>
        <end position="212"/>
    </location>
</feature>
<dbReference type="eggNOG" id="ENOG503331V">
    <property type="taxonomic scope" value="Bacteria"/>
</dbReference>
<gene>
    <name evidence="3" type="ordered locus">Krad_2576</name>
</gene>
<feature type="region of interest" description="Disordered" evidence="1">
    <location>
        <begin position="1"/>
        <end position="35"/>
    </location>
</feature>
<dbReference type="InterPro" id="IPR016566">
    <property type="entry name" value="UCP010219"/>
</dbReference>
<evidence type="ECO:0000313" key="3">
    <source>
        <dbReference type="EMBL" id="ABS04051.1"/>
    </source>
</evidence>
<feature type="transmembrane region" description="Helical" evidence="2">
    <location>
        <begin position="115"/>
        <end position="133"/>
    </location>
</feature>
<dbReference type="OrthoDB" id="5244221at2"/>
<sequence>MTQRAVTGATGAELLEHTGPGHRTEPQQPVASPSATTRRILGLDEAVEQSLTRTTVDGALQRVGGPVGLASAAAPTIAFVVADAAAGLVPALIALLVTAVAACVVRLVRRESPGAAAAGLLVAAVCAGVAAVTGQARDFFLPAMVVPILFVLAYTASLLARRPLMGFVVNPLSGGPRTWRTHRRLRRLYTASTLVGLSLAGLTLAARVVFYLADQPAALAVVQVASTTSFALHFAATVVLARRSAGGPVDAGAAR</sequence>
<feature type="transmembrane region" description="Helical" evidence="2">
    <location>
        <begin position="88"/>
        <end position="108"/>
    </location>
</feature>
<keyword evidence="4" id="KW-1185">Reference proteome</keyword>
<dbReference type="Pfam" id="PF11361">
    <property type="entry name" value="DUF3159"/>
    <property type="match status" value="1"/>
</dbReference>
<accession>A6WB62</accession>
<dbReference type="KEGG" id="kra:Krad_2576"/>
<name>A6WB62_KINRD</name>
<evidence type="ECO:0008006" key="5">
    <source>
        <dbReference type="Google" id="ProtNLM"/>
    </source>
</evidence>
<dbReference type="EMBL" id="CP000750">
    <property type="protein sequence ID" value="ABS04051.1"/>
    <property type="molecule type" value="Genomic_DNA"/>
</dbReference>
<dbReference type="HOGENOM" id="CLU_1088938_0_0_11"/>
<keyword evidence="2" id="KW-0812">Transmembrane</keyword>
<proteinExistence type="predicted"/>
<evidence type="ECO:0000256" key="2">
    <source>
        <dbReference type="SAM" id="Phobius"/>
    </source>
</evidence>
<feature type="transmembrane region" description="Helical" evidence="2">
    <location>
        <begin position="139"/>
        <end position="160"/>
    </location>
</feature>
<dbReference type="AlphaFoldDB" id="A6WB62"/>
<dbReference type="STRING" id="266940.Krad_2576"/>
<organism evidence="3 4">
    <name type="scientific">Kineococcus radiotolerans (strain ATCC BAA-149 / DSM 14245 / SRS30216)</name>
    <dbReference type="NCBI Taxonomy" id="266940"/>
    <lineage>
        <taxon>Bacteria</taxon>
        <taxon>Bacillati</taxon>
        <taxon>Actinomycetota</taxon>
        <taxon>Actinomycetes</taxon>
        <taxon>Kineosporiales</taxon>
        <taxon>Kineosporiaceae</taxon>
        <taxon>Kineococcus</taxon>
    </lineage>
</organism>
<feature type="compositionally biased region" description="Polar residues" evidence="1">
    <location>
        <begin position="26"/>
        <end position="35"/>
    </location>
</feature>
<reference evidence="4" key="1">
    <citation type="journal article" date="2008" name="PLoS ONE">
        <title>Survival in nuclear waste, extreme resistance, and potential applications gleaned from the genome sequence of Kineococcus radiotolerans SRS30216.</title>
        <authorList>
            <person name="Bagwell C.E."/>
            <person name="Bhat S."/>
            <person name="Hawkins G.M."/>
            <person name="Smith B.W."/>
            <person name="Biswas T."/>
            <person name="Hoover T.R."/>
            <person name="Saunders E."/>
            <person name="Han C.S."/>
            <person name="Tsodikov O.V."/>
            <person name="Shimkets L.J."/>
        </authorList>
    </citation>
    <scope>NUCLEOTIDE SEQUENCE [LARGE SCALE GENOMIC DNA]</scope>
    <source>
        <strain evidence="4">ATCC BAA-149 / DSM 14245 / SRS30216</strain>
    </source>
</reference>
<evidence type="ECO:0000313" key="4">
    <source>
        <dbReference type="Proteomes" id="UP000001116"/>
    </source>
</evidence>
<keyword evidence="2" id="KW-1133">Transmembrane helix</keyword>
<feature type="transmembrane region" description="Helical" evidence="2">
    <location>
        <begin position="63"/>
        <end position="82"/>
    </location>
</feature>
<evidence type="ECO:0000256" key="1">
    <source>
        <dbReference type="SAM" id="MobiDB-lite"/>
    </source>
</evidence>
<dbReference type="Proteomes" id="UP000001116">
    <property type="component" value="Chromosome"/>
</dbReference>
<keyword evidence="2" id="KW-0472">Membrane</keyword>
<feature type="transmembrane region" description="Helical" evidence="2">
    <location>
        <begin position="218"/>
        <end position="241"/>
    </location>
</feature>
<protein>
    <recommendedName>
        <fullName evidence="5">DUF3159 domain-containing protein</fullName>
    </recommendedName>
</protein>
<dbReference type="RefSeq" id="WP_012087721.1">
    <property type="nucleotide sequence ID" value="NC_009664.2"/>
</dbReference>